<feature type="compositionally biased region" description="Polar residues" evidence="1">
    <location>
        <begin position="228"/>
        <end position="243"/>
    </location>
</feature>
<proteinExistence type="predicted"/>
<organism evidence="2 3">
    <name type="scientific">Filobasidium floriforme</name>
    <dbReference type="NCBI Taxonomy" id="5210"/>
    <lineage>
        <taxon>Eukaryota</taxon>
        <taxon>Fungi</taxon>
        <taxon>Dikarya</taxon>
        <taxon>Basidiomycota</taxon>
        <taxon>Agaricomycotina</taxon>
        <taxon>Tremellomycetes</taxon>
        <taxon>Filobasidiales</taxon>
        <taxon>Filobasidiaceae</taxon>
        <taxon>Filobasidium</taxon>
    </lineage>
</organism>
<comment type="caution">
    <text evidence="2">The sequence shown here is derived from an EMBL/GenBank/DDBJ whole genome shotgun (WGS) entry which is preliminary data.</text>
</comment>
<feature type="compositionally biased region" description="Basic residues" evidence="1">
    <location>
        <begin position="285"/>
        <end position="296"/>
    </location>
</feature>
<feature type="compositionally biased region" description="Pro residues" evidence="1">
    <location>
        <begin position="26"/>
        <end position="37"/>
    </location>
</feature>
<feature type="compositionally biased region" description="Acidic residues" evidence="1">
    <location>
        <begin position="110"/>
        <end position="121"/>
    </location>
</feature>
<sequence length="332" mass="35719">MSISTGTLNLKFMQRGTPLKASPSGPSTPTPSTPGTPVPASKGTSTSRTLVAEQDSEWQLPASKLKALQAGAGPSRPTQTRGRVSYESSYLPFLERGQPATTSSRKQLDSEEDGSVDDDEDKGVGSSKVIKGRMIFGQSAKPEKTNDSDDEEPSSRSNRPNAYAQEAQSQSHTRSGPSSRPGKPPPSTPNGKKPSKNGAANVDVKPSSMSKPDKRGYIRPAGFDDLPTPTSRTEEQGQGQATKSNRRQKRKSNQAPVADDDVKTKSQTQAKPEADDDDDEVIQGARKRRKKSKSKKDKAAVEQAGANGDGDDEDPEFEEFLEDLMGEIEDDR</sequence>
<dbReference type="AlphaFoldDB" id="A0A8K0JQ18"/>
<protein>
    <submittedName>
        <fullName evidence="2">Uncharacterized protein</fullName>
    </submittedName>
</protein>
<reference evidence="2" key="1">
    <citation type="submission" date="2020-04" db="EMBL/GenBank/DDBJ databases">
        <title>Analysis of mating type loci in Filobasidium floriforme.</title>
        <authorList>
            <person name="Nowrousian M."/>
        </authorList>
    </citation>
    <scope>NUCLEOTIDE SEQUENCE</scope>
    <source>
        <strain evidence="2">CBS 6242</strain>
    </source>
</reference>
<feature type="compositionally biased region" description="Polar residues" evidence="1">
    <location>
        <begin position="76"/>
        <end position="88"/>
    </location>
</feature>
<evidence type="ECO:0000313" key="3">
    <source>
        <dbReference type="Proteomes" id="UP000812966"/>
    </source>
</evidence>
<accession>A0A8K0JQ18</accession>
<dbReference type="Proteomes" id="UP000812966">
    <property type="component" value="Unassembled WGS sequence"/>
</dbReference>
<evidence type="ECO:0000313" key="2">
    <source>
        <dbReference type="EMBL" id="KAG7567053.1"/>
    </source>
</evidence>
<name>A0A8K0JQ18_9TREE</name>
<keyword evidence="3" id="KW-1185">Reference proteome</keyword>
<feature type="compositionally biased region" description="Acidic residues" evidence="1">
    <location>
        <begin position="309"/>
        <end position="332"/>
    </location>
</feature>
<evidence type="ECO:0000256" key="1">
    <source>
        <dbReference type="SAM" id="MobiDB-lite"/>
    </source>
</evidence>
<gene>
    <name evidence="2" type="ORF">FFLO_01179</name>
</gene>
<dbReference type="EMBL" id="JABELV010000016">
    <property type="protein sequence ID" value="KAG7567053.1"/>
    <property type="molecule type" value="Genomic_DNA"/>
</dbReference>
<feature type="compositionally biased region" description="Polar residues" evidence="1">
    <location>
        <begin position="155"/>
        <end position="172"/>
    </location>
</feature>
<feature type="region of interest" description="Disordered" evidence="1">
    <location>
        <begin position="1"/>
        <end position="332"/>
    </location>
</feature>